<accession>A0ABS3H1X5</accession>
<dbReference type="RefSeq" id="WP_207113479.1">
    <property type="nucleotide sequence ID" value="NZ_JAFLWD010000037.1"/>
</dbReference>
<evidence type="ECO:0000313" key="2">
    <source>
        <dbReference type="Proteomes" id="UP000664632"/>
    </source>
</evidence>
<proteinExistence type="predicted"/>
<organism evidence="1 2">
    <name type="scientific">Candidatus Enterococcus ikei</name>
    <dbReference type="NCBI Taxonomy" id="2815326"/>
    <lineage>
        <taxon>Bacteria</taxon>
        <taxon>Bacillati</taxon>
        <taxon>Bacillota</taxon>
        <taxon>Bacilli</taxon>
        <taxon>Lactobacillales</taxon>
        <taxon>Enterococcaceae</taxon>
        <taxon>Enterococcus</taxon>
    </lineage>
</organism>
<keyword evidence="2" id="KW-1185">Reference proteome</keyword>
<evidence type="ECO:0000313" key="1">
    <source>
        <dbReference type="EMBL" id="MBO0441502.1"/>
    </source>
</evidence>
<sequence>MGFVVQNTETKKFLVEKQGPVNLTVKSKESATVFNTEVEASKAASNFEPYELIKV</sequence>
<reference evidence="1 2" key="1">
    <citation type="submission" date="2021-03" db="EMBL/GenBank/DDBJ databases">
        <title>Enterococcal diversity collection.</title>
        <authorList>
            <person name="Gilmore M.S."/>
            <person name="Schwartzman J."/>
            <person name="Van Tyne D."/>
            <person name="Martin M."/>
            <person name="Earl A.M."/>
            <person name="Manson A.L."/>
            <person name="Straub T."/>
            <person name="Salamzade R."/>
            <person name="Saavedra J."/>
            <person name="Lebreton F."/>
            <person name="Prichula J."/>
            <person name="Schaufler K."/>
            <person name="Gaca A."/>
            <person name="Sgardioli B."/>
            <person name="Wagenaar J."/>
            <person name="Strong T."/>
        </authorList>
    </citation>
    <scope>NUCLEOTIDE SEQUENCE [LARGE SCALE GENOMIC DNA]</scope>
    <source>
        <strain evidence="1 2">DIV0869a</strain>
    </source>
</reference>
<dbReference type="Proteomes" id="UP000664632">
    <property type="component" value="Unassembled WGS sequence"/>
</dbReference>
<dbReference type="EMBL" id="JAFLWD010000037">
    <property type="protein sequence ID" value="MBO0441502.1"/>
    <property type="molecule type" value="Genomic_DNA"/>
</dbReference>
<comment type="caution">
    <text evidence="1">The sequence shown here is derived from an EMBL/GenBank/DDBJ whole genome shotgun (WGS) entry which is preliminary data.</text>
</comment>
<name>A0ABS3H1X5_9ENTE</name>
<gene>
    <name evidence="1" type="ORF">JZO69_14135</name>
</gene>
<protein>
    <submittedName>
        <fullName evidence="1">Uncharacterized protein</fullName>
    </submittedName>
</protein>